<gene>
    <name evidence="2" type="ORF">TSUD_156260</name>
</gene>
<proteinExistence type="predicted"/>
<organism evidence="2 3">
    <name type="scientific">Trifolium subterraneum</name>
    <name type="common">Subterranean clover</name>
    <dbReference type="NCBI Taxonomy" id="3900"/>
    <lineage>
        <taxon>Eukaryota</taxon>
        <taxon>Viridiplantae</taxon>
        <taxon>Streptophyta</taxon>
        <taxon>Embryophyta</taxon>
        <taxon>Tracheophyta</taxon>
        <taxon>Spermatophyta</taxon>
        <taxon>Magnoliopsida</taxon>
        <taxon>eudicotyledons</taxon>
        <taxon>Gunneridae</taxon>
        <taxon>Pentapetalae</taxon>
        <taxon>rosids</taxon>
        <taxon>fabids</taxon>
        <taxon>Fabales</taxon>
        <taxon>Fabaceae</taxon>
        <taxon>Papilionoideae</taxon>
        <taxon>50 kb inversion clade</taxon>
        <taxon>NPAAA clade</taxon>
        <taxon>Hologalegina</taxon>
        <taxon>IRL clade</taxon>
        <taxon>Trifolieae</taxon>
        <taxon>Trifolium</taxon>
    </lineage>
</organism>
<evidence type="ECO:0000313" key="3">
    <source>
        <dbReference type="Proteomes" id="UP000242715"/>
    </source>
</evidence>
<dbReference type="Pfam" id="PF20073">
    <property type="entry name" value="DUF6469"/>
    <property type="match status" value="1"/>
</dbReference>
<sequence>MNPSCSSSRNSYFDDHNFINTIFSWSLQDIFNQDLYKDQVKCIELRFKSVGHYFGSYVYPLLEETRTQLCSSMETLQSSPFAEVVSLKEAPDNKNRMLYNGRTNRWRNRSSGHGNEMYKTLTGDVFILADFKPEIVDDLQRTGKMWTLVVSAGVVEEETSDHSEELMSSFKILPAKDIDLDQVGQKSMFMIFLTNITPNRRIWEALHMSQNSKLIQKISCAGGDEVRVNLMLCLYIKCFKFNIL</sequence>
<dbReference type="EMBL" id="DF973291">
    <property type="protein sequence ID" value="GAU24514.1"/>
    <property type="molecule type" value="Genomic_DNA"/>
</dbReference>
<dbReference type="OrthoDB" id="3156807at2759"/>
<reference evidence="3" key="1">
    <citation type="journal article" date="2017" name="Front. Plant Sci.">
        <title>Climate Clever Clovers: New Paradigm to Reduce the Environmental Footprint of Ruminants by Breeding Low Methanogenic Forages Utilizing Haplotype Variation.</title>
        <authorList>
            <person name="Kaur P."/>
            <person name="Appels R."/>
            <person name="Bayer P.E."/>
            <person name="Keeble-Gagnere G."/>
            <person name="Wang J."/>
            <person name="Hirakawa H."/>
            <person name="Shirasawa K."/>
            <person name="Vercoe P."/>
            <person name="Stefanova K."/>
            <person name="Durmic Z."/>
            <person name="Nichols P."/>
            <person name="Revell C."/>
            <person name="Isobe S.N."/>
            <person name="Edwards D."/>
            <person name="Erskine W."/>
        </authorList>
    </citation>
    <scope>NUCLEOTIDE SEQUENCE [LARGE SCALE GENOMIC DNA]</scope>
    <source>
        <strain evidence="3">cv. Daliak</strain>
    </source>
</reference>
<dbReference type="AlphaFoldDB" id="A0A2Z6LXG4"/>
<evidence type="ECO:0000313" key="2">
    <source>
        <dbReference type="EMBL" id="GAU24514.1"/>
    </source>
</evidence>
<keyword evidence="3" id="KW-1185">Reference proteome</keyword>
<dbReference type="Proteomes" id="UP000242715">
    <property type="component" value="Unassembled WGS sequence"/>
</dbReference>
<accession>A0A2Z6LXG4</accession>
<name>A0A2Z6LXG4_TRISU</name>
<feature type="domain" description="DUF6469" evidence="1">
    <location>
        <begin position="80"/>
        <end position="211"/>
    </location>
</feature>
<protein>
    <recommendedName>
        <fullName evidence="1">DUF6469 domain-containing protein</fullName>
    </recommendedName>
</protein>
<evidence type="ECO:0000259" key="1">
    <source>
        <dbReference type="Pfam" id="PF20073"/>
    </source>
</evidence>
<dbReference type="InterPro" id="IPR045529">
    <property type="entry name" value="DUF6469"/>
</dbReference>